<organism evidence="3">
    <name type="scientific">freshwater sediment metagenome</name>
    <dbReference type="NCBI Taxonomy" id="556182"/>
    <lineage>
        <taxon>unclassified sequences</taxon>
        <taxon>metagenomes</taxon>
        <taxon>ecological metagenomes</taxon>
    </lineage>
</organism>
<name>A0AA48LXB7_9ZZZZ</name>
<keyword evidence="1" id="KW-0812">Transmembrane</keyword>
<reference evidence="3" key="1">
    <citation type="submission" date="2023-07" db="EMBL/GenBank/DDBJ databases">
        <authorList>
            <person name="Pelsma A.J. K."/>
        </authorList>
    </citation>
    <scope>NUCLEOTIDE SEQUENCE</scope>
</reference>
<evidence type="ECO:0000256" key="1">
    <source>
        <dbReference type="SAM" id="Phobius"/>
    </source>
</evidence>
<feature type="transmembrane region" description="Helical" evidence="1">
    <location>
        <begin position="68"/>
        <end position="91"/>
    </location>
</feature>
<feature type="domain" description="TPM" evidence="2">
    <location>
        <begin position="87"/>
        <end position="179"/>
    </location>
</feature>
<dbReference type="Gene3D" id="3.10.310.50">
    <property type="match status" value="1"/>
</dbReference>
<dbReference type="InterPro" id="IPR007621">
    <property type="entry name" value="TPM_dom"/>
</dbReference>
<accession>A0AA48LXB7</accession>
<gene>
    <name evidence="3" type="ORF">AMST5_00543</name>
</gene>
<dbReference type="PANTHER" id="PTHR30373:SF8">
    <property type="entry name" value="BLL7265 PROTEIN"/>
    <property type="match status" value="1"/>
</dbReference>
<dbReference type="EMBL" id="OY288114">
    <property type="protein sequence ID" value="CAJ0852336.1"/>
    <property type="molecule type" value="Genomic_DNA"/>
</dbReference>
<evidence type="ECO:0000259" key="2">
    <source>
        <dbReference type="Pfam" id="PF04536"/>
    </source>
</evidence>
<sequence>MRLTTKDLDRIVDAIGRAEQRTSGEIVCALTRRASDYAYVPPLWAAFFALVSPWPLAVFTQLTAKEIYATQILVFVLSALIVSWPPIRLALTPRLVKKRRAERAAIEQFFMRGVAGTRGRTGVLIFVAFAERYARIISDEGLNGKISDEEWQAALEPMLSCLGQGRCADGFIFTIDECARLLARVAPPGADGDELPNRIYLS</sequence>
<keyword evidence="1" id="KW-0472">Membrane</keyword>
<dbReference type="AlphaFoldDB" id="A0AA48LXB7"/>
<proteinExistence type="predicted"/>
<evidence type="ECO:0000313" key="3">
    <source>
        <dbReference type="EMBL" id="CAJ0852336.1"/>
    </source>
</evidence>
<feature type="transmembrane region" description="Helical" evidence="1">
    <location>
        <begin position="37"/>
        <end position="56"/>
    </location>
</feature>
<dbReference type="Pfam" id="PF04536">
    <property type="entry name" value="TPM_phosphatase"/>
    <property type="match status" value="1"/>
</dbReference>
<dbReference type="PANTHER" id="PTHR30373">
    <property type="entry name" value="UPF0603 PROTEIN YGCG"/>
    <property type="match status" value="1"/>
</dbReference>
<keyword evidence="1" id="KW-1133">Transmembrane helix</keyword>
<protein>
    <recommendedName>
        <fullName evidence="2">TPM domain-containing protein</fullName>
    </recommendedName>
</protein>